<name>A0ABX2KYC9_9PROT</name>
<feature type="region of interest" description="Disordered" evidence="1">
    <location>
        <begin position="57"/>
        <end position="148"/>
    </location>
</feature>
<feature type="compositionally biased region" description="Low complexity" evidence="1">
    <location>
        <begin position="117"/>
        <end position="129"/>
    </location>
</feature>
<accession>A0ABX2KYC9</accession>
<feature type="compositionally biased region" description="Basic and acidic residues" evidence="1">
    <location>
        <begin position="57"/>
        <end position="73"/>
    </location>
</feature>
<keyword evidence="4" id="KW-1185">Reference proteome</keyword>
<evidence type="ECO:0000313" key="4">
    <source>
        <dbReference type="Proteomes" id="UP000639419"/>
    </source>
</evidence>
<reference evidence="3 4" key="1">
    <citation type="submission" date="2019-10" db="EMBL/GenBank/DDBJ databases">
        <title>Genome sequence of Azospirillum formosense CC-Nfb-7.</title>
        <authorList>
            <person name="Ambrosini A."/>
            <person name="Sant'Anna F.H."/>
            <person name="Cassan F.D."/>
            <person name="Souza E.M."/>
            <person name="Passaglia L.M.P."/>
        </authorList>
    </citation>
    <scope>NUCLEOTIDE SEQUENCE [LARGE SCALE GENOMIC DNA]</scope>
    <source>
        <strain evidence="3 4">CC-NFb-7</strain>
    </source>
</reference>
<dbReference type="InterPro" id="IPR041657">
    <property type="entry name" value="HTH_17"/>
</dbReference>
<organism evidence="3 4">
    <name type="scientific">Azospirillum formosense</name>
    <dbReference type="NCBI Taxonomy" id="861533"/>
    <lineage>
        <taxon>Bacteria</taxon>
        <taxon>Pseudomonadati</taxon>
        <taxon>Pseudomonadota</taxon>
        <taxon>Alphaproteobacteria</taxon>
        <taxon>Rhodospirillales</taxon>
        <taxon>Azospirillaceae</taxon>
        <taxon>Azospirillum</taxon>
    </lineage>
</organism>
<dbReference type="Proteomes" id="UP000639419">
    <property type="component" value="Unassembled WGS sequence"/>
</dbReference>
<feature type="domain" description="Helix-turn-helix" evidence="2">
    <location>
        <begin position="9"/>
        <end position="59"/>
    </location>
</feature>
<feature type="compositionally biased region" description="Polar residues" evidence="1">
    <location>
        <begin position="74"/>
        <end position="83"/>
    </location>
</feature>
<feature type="compositionally biased region" description="Polar residues" evidence="1">
    <location>
        <begin position="105"/>
        <end position="114"/>
    </location>
</feature>
<evidence type="ECO:0000313" key="3">
    <source>
        <dbReference type="EMBL" id="NUB19220.1"/>
    </source>
</evidence>
<gene>
    <name evidence="3" type="ORF">GBZ26_08340</name>
</gene>
<comment type="caution">
    <text evidence="3">The sequence shown here is derived from an EMBL/GenBank/DDBJ whole genome shotgun (WGS) entry which is preliminary data.</text>
</comment>
<evidence type="ECO:0000256" key="1">
    <source>
        <dbReference type="SAM" id="MobiDB-lite"/>
    </source>
</evidence>
<proteinExistence type="predicted"/>
<dbReference type="EMBL" id="WHOR01000042">
    <property type="protein sequence ID" value="NUB19220.1"/>
    <property type="molecule type" value="Genomic_DNA"/>
</dbReference>
<protein>
    <submittedName>
        <fullName evidence="3">Helix-turn-helix domain-containing protein</fullName>
    </submittedName>
</protein>
<sequence>MSAEAGDDLLTVAEAAKALHPGGAVKPATIRAAINKGVLPARRFGRTLLVLRTDLERYKMTGDKCQEPTRDRGSSSTVPTANTGLPPKPDSSSTSTSSVGMNVGRNVSAQQALQILSKPSRSSRTSSASDPVPTNQDHKATVLPLRAT</sequence>
<evidence type="ECO:0000259" key="2">
    <source>
        <dbReference type="Pfam" id="PF12728"/>
    </source>
</evidence>
<dbReference type="Pfam" id="PF12728">
    <property type="entry name" value="HTH_17"/>
    <property type="match status" value="1"/>
</dbReference>